<organism evidence="2 3">
    <name type="scientific">Leptothoe spongobia TAU-MAC 1115</name>
    <dbReference type="NCBI Taxonomy" id="1967444"/>
    <lineage>
        <taxon>Bacteria</taxon>
        <taxon>Bacillati</taxon>
        <taxon>Cyanobacteriota</taxon>
        <taxon>Cyanophyceae</taxon>
        <taxon>Nodosilineales</taxon>
        <taxon>Cymatolegaceae</taxon>
        <taxon>Leptothoe</taxon>
        <taxon>Leptothoe spongobia</taxon>
    </lineage>
</organism>
<dbReference type="AlphaFoldDB" id="A0A947GN89"/>
<keyword evidence="3" id="KW-1185">Reference proteome</keyword>
<keyword evidence="2" id="KW-0238">DNA-binding</keyword>
<accession>A0A947GN89</accession>
<dbReference type="Proteomes" id="UP000717364">
    <property type="component" value="Unassembled WGS sequence"/>
</dbReference>
<evidence type="ECO:0000259" key="1">
    <source>
        <dbReference type="Pfam" id="PF26390"/>
    </source>
</evidence>
<proteinExistence type="predicted"/>
<dbReference type="GO" id="GO:0003677">
    <property type="term" value="F:DNA binding"/>
    <property type="evidence" value="ECO:0007669"/>
    <property type="project" value="UniProtKB-KW"/>
</dbReference>
<name>A0A947GN89_9CYAN</name>
<reference evidence="2" key="1">
    <citation type="submission" date="2020-11" db="EMBL/GenBank/DDBJ databases">
        <authorList>
            <person name="Konstantinou D."/>
            <person name="Gkelis S."/>
            <person name="Popin R."/>
            <person name="Fewer D."/>
            <person name="Sivonen K."/>
        </authorList>
    </citation>
    <scope>NUCLEOTIDE SEQUENCE</scope>
    <source>
        <strain evidence="2">TAU-MAC 1115</strain>
    </source>
</reference>
<dbReference type="InterPro" id="IPR058837">
    <property type="entry name" value="MamS_MamX_dom"/>
</dbReference>
<protein>
    <submittedName>
        <fullName evidence="2">DNA-binding protein</fullName>
    </submittedName>
</protein>
<feature type="domain" description="Magnetosome protein MamS/MamX" evidence="1">
    <location>
        <begin position="35"/>
        <end position="115"/>
    </location>
</feature>
<reference evidence="2" key="2">
    <citation type="journal article" date="2021" name="Mar. Drugs">
        <title>Genome Reduction and Secondary Metabolism of the Marine Sponge-Associated Cyanobacterium Leptothoe.</title>
        <authorList>
            <person name="Konstantinou D."/>
            <person name="Popin R.V."/>
            <person name="Fewer D.P."/>
            <person name="Sivonen K."/>
            <person name="Gkelis S."/>
        </authorList>
    </citation>
    <scope>NUCLEOTIDE SEQUENCE</scope>
    <source>
        <strain evidence="2">TAU-MAC 1115</strain>
    </source>
</reference>
<gene>
    <name evidence="2" type="ORF">IXB50_10875</name>
</gene>
<evidence type="ECO:0000313" key="3">
    <source>
        <dbReference type="Proteomes" id="UP000717364"/>
    </source>
</evidence>
<comment type="caution">
    <text evidence="2">The sequence shown here is derived from an EMBL/GenBank/DDBJ whole genome shotgun (WGS) entry which is preliminary data.</text>
</comment>
<sequence>MPRYERHGRGGPGRHSWYGPDVCPMYDGLYDPSALETVSGQVAAIEQVGPAGQGTWLEVQTEQETVSVHLGPAWYLEDQEVAISPNDTIEITGIRNTWNDTTTVIASEIKLTDRTVELRDADGYPLWMKWQRRIQSNN</sequence>
<dbReference type="EMBL" id="JADOES010000018">
    <property type="protein sequence ID" value="MBT9315926.1"/>
    <property type="molecule type" value="Genomic_DNA"/>
</dbReference>
<dbReference type="Pfam" id="PF26390">
    <property type="entry name" value="MamS_MamX"/>
    <property type="match status" value="1"/>
</dbReference>
<evidence type="ECO:0000313" key="2">
    <source>
        <dbReference type="EMBL" id="MBT9315926.1"/>
    </source>
</evidence>